<evidence type="ECO:0000313" key="3">
    <source>
        <dbReference type="Proteomes" id="UP000024635"/>
    </source>
</evidence>
<feature type="signal peptide" evidence="1">
    <location>
        <begin position="1"/>
        <end position="22"/>
    </location>
</feature>
<accession>A0A016WRA1</accession>
<keyword evidence="3" id="KW-1185">Reference proteome</keyword>
<feature type="chain" id="PRO_5001491039" evidence="1">
    <location>
        <begin position="23"/>
        <end position="374"/>
    </location>
</feature>
<comment type="caution">
    <text evidence="2">The sequence shown here is derived from an EMBL/GenBank/DDBJ whole genome shotgun (WGS) entry which is preliminary data.</text>
</comment>
<dbReference type="OrthoDB" id="5898761at2759"/>
<reference evidence="3" key="1">
    <citation type="journal article" date="2015" name="Nat. Genet.">
        <title>The genome and transcriptome of the zoonotic hookworm Ancylostoma ceylanicum identify infection-specific gene families.</title>
        <authorList>
            <person name="Schwarz E.M."/>
            <person name="Hu Y."/>
            <person name="Antoshechkin I."/>
            <person name="Miller M.M."/>
            <person name="Sternberg P.W."/>
            <person name="Aroian R.V."/>
        </authorList>
    </citation>
    <scope>NUCLEOTIDE SEQUENCE</scope>
    <source>
        <strain evidence="3">HY135</strain>
    </source>
</reference>
<proteinExistence type="predicted"/>
<keyword evidence="1" id="KW-0732">Signal</keyword>
<organism evidence="2 3">
    <name type="scientific">Ancylostoma ceylanicum</name>
    <dbReference type="NCBI Taxonomy" id="53326"/>
    <lineage>
        <taxon>Eukaryota</taxon>
        <taxon>Metazoa</taxon>
        <taxon>Ecdysozoa</taxon>
        <taxon>Nematoda</taxon>
        <taxon>Chromadorea</taxon>
        <taxon>Rhabditida</taxon>
        <taxon>Rhabditina</taxon>
        <taxon>Rhabditomorpha</taxon>
        <taxon>Strongyloidea</taxon>
        <taxon>Ancylostomatidae</taxon>
        <taxon>Ancylostomatinae</taxon>
        <taxon>Ancylostoma</taxon>
    </lineage>
</organism>
<dbReference type="AlphaFoldDB" id="A0A016WRA1"/>
<evidence type="ECO:0000313" key="2">
    <source>
        <dbReference type="EMBL" id="EYC42111.1"/>
    </source>
</evidence>
<evidence type="ECO:0000256" key="1">
    <source>
        <dbReference type="SAM" id="SignalP"/>
    </source>
</evidence>
<protein>
    <submittedName>
        <fullName evidence="2">Uncharacterized protein</fullName>
    </submittedName>
</protein>
<dbReference type="EMBL" id="JARK01000142">
    <property type="protein sequence ID" value="EYC42111.1"/>
    <property type="molecule type" value="Genomic_DNA"/>
</dbReference>
<dbReference type="Proteomes" id="UP000024635">
    <property type="component" value="Unassembled WGS sequence"/>
</dbReference>
<gene>
    <name evidence="2" type="primary">Acey_s0542.g3214</name>
    <name evidence="2" type="ORF">Y032_0542g3214</name>
</gene>
<sequence>MGRKLLFTISILLAIFPSFALGDETASSKESEDIEGTKSLFKIPKAMGAVIEGITQRSEQVQGNQVQSVGYAPQPVMGASQQPQYVQGQQPQNAMYMQQPQTAQQYPYVQQPQYMQQPQNIMNGGAQQAQNYMYQPQSYGNAPMPQPQYMPQQSAPYAPYGQVRFWQGSQIPNTGSSKKVVDFEISKLGIHPAMAYTRSLRTFFKVPSLSQNSDDAIDVLKNYVHYAIENALEKQLSHDKPSGKNSNIGYVLKQVNVEIDYQPLQCHVAFANASYDKDLIDPTAEDGSTACIVAGDKIVTLCSCSSKKFCCNLENKKNIKKIASQYEKFSGKIRTKHSVFEDWPQEKWESVLKRALLMLKNGIYHRSFTLATMG</sequence>
<name>A0A016WRA1_9BILA</name>